<name>W1PFR9_AMBTC</name>
<dbReference type="HOGENOM" id="CLU_1483933_0_0_1"/>
<dbReference type="Gramene" id="ERN06793">
    <property type="protein sequence ID" value="ERN06793"/>
    <property type="gene ID" value="AMTR_s00005p00186580"/>
</dbReference>
<sequence>MDDYQVILGMDFLSQVRVMLMPFANFVCIMEEGAPCMVPVVQGTKTALKTLSAMQLTKEGELIYVTAMGKVAPKEKDSKPESVTRACQFQGMARDEMRDGQHHKERRYTVRDKEIKAMGQCLRERRLRMSSHKRHVDKEATAKGVLEGACRTERLAGGTLKRYEKSRTRTHHGRSSKRVSPD</sequence>
<dbReference type="Proteomes" id="UP000017836">
    <property type="component" value="Unassembled WGS sequence"/>
</dbReference>
<feature type="region of interest" description="Disordered" evidence="1">
    <location>
        <begin position="157"/>
        <end position="182"/>
    </location>
</feature>
<keyword evidence="3" id="KW-1185">Reference proteome</keyword>
<evidence type="ECO:0000313" key="3">
    <source>
        <dbReference type="Proteomes" id="UP000017836"/>
    </source>
</evidence>
<evidence type="ECO:0000256" key="1">
    <source>
        <dbReference type="SAM" id="MobiDB-lite"/>
    </source>
</evidence>
<accession>W1PFR9</accession>
<proteinExistence type="predicted"/>
<dbReference type="STRING" id="13333.W1PFR9"/>
<dbReference type="EMBL" id="KI393866">
    <property type="protein sequence ID" value="ERN06793.1"/>
    <property type="molecule type" value="Genomic_DNA"/>
</dbReference>
<protein>
    <submittedName>
        <fullName evidence="2">Uncharacterized protein</fullName>
    </submittedName>
</protein>
<organism evidence="2 3">
    <name type="scientific">Amborella trichopoda</name>
    <dbReference type="NCBI Taxonomy" id="13333"/>
    <lineage>
        <taxon>Eukaryota</taxon>
        <taxon>Viridiplantae</taxon>
        <taxon>Streptophyta</taxon>
        <taxon>Embryophyta</taxon>
        <taxon>Tracheophyta</taxon>
        <taxon>Spermatophyta</taxon>
        <taxon>Magnoliopsida</taxon>
        <taxon>Amborellales</taxon>
        <taxon>Amborellaceae</taxon>
        <taxon>Amborella</taxon>
    </lineage>
</organism>
<dbReference type="AlphaFoldDB" id="W1PFR9"/>
<feature type="compositionally biased region" description="Basic residues" evidence="1">
    <location>
        <begin position="168"/>
        <end position="182"/>
    </location>
</feature>
<reference evidence="3" key="1">
    <citation type="journal article" date="2013" name="Science">
        <title>The Amborella genome and the evolution of flowering plants.</title>
        <authorList>
            <consortium name="Amborella Genome Project"/>
        </authorList>
    </citation>
    <scope>NUCLEOTIDE SEQUENCE [LARGE SCALE GENOMIC DNA]</scope>
</reference>
<evidence type="ECO:0000313" key="2">
    <source>
        <dbReference type="EMBL" id="ERN06793.1"/>
    </source>
</evidence>
<gene>
    <name evidence="2" type="ORF">AMTR_s00005p00186580</name>
</gene>